<dbReference type="Proteomes" id="UP000189580">
    <property type="component" value="Chromosome d"/>
</dbReference>
<dbReference type="SUPFAM" id="SSF54928">
    <property type="entry name" value="RNA-binding domain, RBD"/>
    <property type="match status" value="1"/>
</dbReference>
<name>A0A167EMF5_9ASCO</name>
<dbReference type="InterPro" id="IPR034772">
    <property type="entry name" value="CPSF6/7"/>
</dbReference>
<dbReference type="GO" id="GO:0006397">
    <property type="term" value="P:mRNA processing"/>
    <property type="evidence" value="ECO:0007669"/>
    <property type="project" value="UniProtKB-KW"/>
</dbReference>
<proteinExistence type="predicted"/>
<dbReference type="Gene3D" id="3.30.70.330">
    <property type="match status" value="1"/>
</dbReference>
<organism evidence="2 3">
    <name type="scientific">Sugiyamaella lignohabitans</name>
    <dbReference type="NCBI Taxonomy" id="796027"/>
    <lineage>
        <taxon>Eukaryota</taxon>
        <taxon>Fungi</taxon>
        <taxon>Dikarya</taxon>
        <taxon>Ascomycota</taxon>
        <taxon>Saccharomycotina</taxon>
        <taxon>Dipodascomycetes</taxon>
        <taxon>Dipodascales</taxon>
        <taxon>Trichomonascaceae</taxon>
        <taxon>Sugiyamaella</taxon>
    </lineage>
</organism>
<feature type="compositionally biased region" description="Polar residues" evidence="1">
    <location>
        <begin position="66"/>
        <end position="83"/>
    </location>
</feature>
<gene>
    <name evidence="2" type="ORF">AWJ20_5213</name>
</gene>
<dbReference type="GO" id="GO:0005634">
    <property type="term" value="C:nucleus"/>
    <property type="evidence" value="ECO:0007669"/>
    <property type="project" value="UniProtKB-SubCell"/>
</dbReference>
<sequence length="292" mass="31682">MSDDYEIDLDGGFTGGVDPSAKVKVDPPVTGSSTANPSTPSVSTNPSSFSNSRPTHIANTERRSPLPNNAINQGSYNNQSRGYVSSHPMDPTSAVIIYNLEWWTNEEEVRGWAVDAGVEANLKNVIFDEHKVNSKSKGTVYVEFNDVQATKLLYESFTNKQRELRNSEDKSNILLKLSIAYTIPSPIPFRTFNKGPQSRNQGPNGNVGMGGPNRNGMNRHGNAGNAGNTGPARQGQMAGYSGYQVQGGFNPMAQFSGGFPPFGFPPGGFYNQPPPQQWSDANNPHGSKRPRQ</sequence>
<evidence type="ECO:0008006" key="4">
    <source>
        <dbReference type="Google" id="ProtNLM"/>
    </source>
</evidence>
<dbReference type="AlphaFoldDB" id="A0A167EMF5"/>
<dbReference type="KEGG" id="slb:AWJ20_5213"/>
<evidence type="ECO:0000313" key="2">
    <source>
        <dbReference type="EMBL" id="ANB14252.1"/>
    </source>
</evidence>
<dbReference type="OrthoDB" id="10065185at2759"/>
<feature type="compositionally biased region" description="Low complexity" evidence="1">
    <location>
        <begin position="214"/>
        <end position="233"/>
    </location>
</feature>
<dbReference type="GeneID" id="30037431"/>
<dbReference type="InterPro" id="IPR035979">
    <property type="entry name" value="RBD_domain_sf"/>
</dbReference>
<feature type="region of interest" description="Disordered" evidence="1">
    <location>
        <begin position="254"/>
        <end position="292"/>
    </location>
</feature>
<dbReference type="InterPro" id="IPR012677">
    <property type="entry name" value="Nucleotide-bd_a/b_plait_sf"/>
</dbReference>
<feature type="region of interest" description="Disordered" evidence="1">
    <location>
        <begin position="1"/>
        <end position="85"/>
    </location>
</feature>
<feature type="region of interest" description="Disordered" evidence="1">
    <location>
        <begin position="190"/>
        <end position="238"/>
    </location>
</feature>
<keyword evidence="3" id="KW-1185">Reference proteome</keyword>
<accession>A0A167EMF5</accession>
<feature type="compositionally biased region" description="Low complexity" evidence="1">
    <location>
        <begin position="254"/>
        <end position="271"/>
    </location>
</feature>
<dbReference type="GO" id="GO:0003676">
    <property type="term" value="F:nucleic acid binding"/>
    <property type="evidence" value="ECO:0007669"/>
    <property type="project" value="InterPro"/>
</dbReference>
<reference evidence="2 3" key="1">
    <citation type="submission" date="2016-02" db="EMBL/GenBank/DDBJ databases">
        <title>Complete genome sequence and transcriptome regulation of the pentose utilising yeast Sugiyamaella lignohabitans.</title>
        <authorList>
            <person name="Bellasio M."/>
            <person name="Peymann A."/>
            <person name="Valli M."/>
            <person name="Sipitzky M."/>
            <person name="Graf A."/>
            <person name="Sauer M."/>
            <person name="Marx H."/>
            <person name="Mattanovich D."/>
        </authorList>
    </citation>
    <scope>NUCLEOTIDE SEQUENCE [LARGE SCALE GENOMIC DNA]</scope>
    <source>
        <strain evidence="2 3">CBS 10342</strain>
    </source>
</reference>
<feature type="compositionally biased region" description="Low complexity" evidence="1">
    <location>
        <begin position="32"/>
        <end position="55"/>
    </location>
</feature>
<evidence type="ECO:0000313" key="3">
    <source>
        <dbReference type="Proteomes" id="UP000189580"/>
    </source>
</evidence>
<dbReference type="RefSeq" id="XP_018736729.1">
    <property type="nucleotide sequence ID" value="XM_018882343.1"/>
</dbReference>
<dbReference type="PANTHER" id="PTHR23204">
    <property type="entry name" value="CLEAVAGE AND POLYADENYLATION SPECIFIC FACTOR"/>
    <property type="match status" value="1"/>
</dbReference>
<protein>
    <recommendedName>
        <fullName evidence="4">RRM domain-containing protein</fullName>
    </recommendedName>
</protein>
<evidence type="ECO:0000256" key="1">
    <source>
        <dbReference type="SAM" id="MobiDB-lite"/>
    </source>
</evidence>
<dbReference type="EMBL" id="CP014502">
    <property type="protein sequence ID" value="ANB14252.1"/>
    <property type="molecule type" value="Genomic_DNA"/>
</dbReference>